<dbReference type="Proteomes" id="UP000198406">
    <property type="component" value="Unassembled WGS sequence"/>
</dbReference>
<feature type="region of interest" description="Disordered" evidence="1">
    <location>
        <begin position="202"/>
        <end position="227"/>
    </location>
</feature>
<dbReference type="OrthoDB" id="39776at2759"/>
<reference evidence="2 3" key="1">
    <citation type="journal article" date="2015" name="Plant Cell">
        <title>Oil accumulation by the oleaginous diatom Fistulifera solaris as revealed by the genome and transcriptome.</title>
        <authorList>
            <person name="Tanaka T."/>
            <person name="Maeda Y."/>
            <person name="Veluchamy A."/>
            <person name="Tanaka M."/>
            <person name="Abida H."/>
            <person name="Marechal E."/>
            <person name="Bowler C."/>
            <person name="Muto M."/>
            <person name="Sunaga Y."/>
            <person name="Tanaka M."/>
            <person name="Yoshino T."/>
            <person name="Taniguchi T."/>
            <person name="Fukuda Y."/>
            <person name="Nemoto M."/>
            <person name="Matsumoto M."/>
            <person name="Wong P.S."/>
            <person name="Aburatani S."/>
            <person name="Fujibuchi W."/>
        </authorList>
    </citation>
    <scope>NUCLEOTIDE SEQUENCE [LARGE SCALE GENOMIC DNA]</scope>
    <source>
        <strain evidence="2 3">JPCC DA0580</strain>
    </source>
</reference>
<comment type="caution">
    <text evidence="2">The sequence shown here is derived from an EMBL/GenBank/DDBJ whole genome shotgun (WGS) entry which is preliminary data.</text>
</comment>
<dbReference type="AlphaFoldDB" id="A0A1Z5K8L1"/>
<gene>
    <name evidence="2" type="ORF">FisN_14Hh193</name>
</gene>
<evidence type="ECO:0000313" key="3">
    <source>
        <dbReference type="Proteomes" id="UP000198406"/>
    </source>
</evidence>
<keyword evidence="3" id="KW-1185">Reference proteome</keyword>
<evidence type="ECO:0000256" key="1">
    <source>
        <dbReference type="SAM" id="MobiDB-lite"/>
    </source>
</evidence>
<dbReference type="EMBL" id="BDSP01000184">
    <property type="protein sequence ID" value="GAX22567.1"/>
    <property type="molecule type" value="Genomic_DNA"/>
</dbReference>
<sequence>MFRLHSKLTRKSRRWFATATEEQLLREEAKALTLKLYRACVRSVRHIRHGNTLDEAEFQRREEERLDLLNDDPSTSKRNPMLSMLPPVDREDELRSRAEYYLQYARDYFQQEAACLDGEQWFQQRVARYVYSLHRGEHQRKWLLQDMGFDDPFSGLDEIRLELFQKNAQALAAQQDPAIEGRRTSTTKVENRVVEDDNAYAWSDDEEEGDERHLPGWYKNAKSGGDV</sequence>
<proteinExistence type="predicted"/>
<accession>A0A1Z5K8L1</accession>
<organism evidence="2 3">
    <name type="scientific">Fistulifera solaris</name>
    <name type="common">Oleaginous diatom</name>
    <dbReference type="NCBI Taxonomy" id="1519565"/>
    <lineage>
        <taxon>Eukaryota</taxon>
        <taxon>Sar</taxon>
        <taxon>Stramenopiles</taxon>
        <taxon>Ochrophyta</taxon>
        <taxon>Bacillariophyta</taxon>
        <taxon>Bacillariophyceae</taxon>
        <taxon>Bacillariophycidae</taxon>
        <taxon>Naviculales</taxon>
        <taxon>Naviculaceae</taxon>
        <taxon>Fistulifera</taxon>
    </lineage>
</organism>
<name>A0A1Z5K8L1_FISSO</name>
<evidence type="ECO:0000313" key="2">
    <source>
        <dbReference type="EMBL" id="GAX22567.1"/>
    </source>
</evidence>
<dbReference type="InParanoid" id="A0A1Z5K8L1"/>
<protein>
    <submittedName>
        <fullName evidence="2">Uncharacterized protein</fullName>
    </submittedName>
</protein>